<reference evidence="5 6" key="1">
    <citation type="submission" date="2020-04" db="EMBL/GenBank/DDBJ databases">
        <title>Collinsella sp. KGMB02528 nov., an anaerobic actinobacterium isolated from human feces.</title>
        <authorList>
            <person name="Han K.-I."/>
            <person name="Eom M.K."/>
            <person name="Kim J.-S."/>
            <person name="Lee K.C."/>
            <person name="Suh M.K."/>
            <person name="Park S.-H."/>
            <person name="Lee J.H."/>
            <person name="Kang S.W."/>
            <person name="Park J.-E."/>
            <person name="Oh B.S."/>
            <person name="Yu S.Y."/>
            <person name="Choi S.-H."/>
            <person name="Lee D.H."/>
            <person name="Yoon H."/>
            <person name="Kim B.-Y."/>
            <person name="Lee J.H."/>
            <person name="Lee J.-S."/>
        </authorList>
    </citation>
    <scope>NUCLEOTIDE SEQUENCE [LARGE SCALE GENOMIC DNA]</scope>
    <source>
        <strain evidence="5 6">KGMB02528</strain>
    </source>
</reference>
<dbReference type="InterPro" id="IPR015421">
    <property type="entry name" value="PyrdxlP-dep_Trfase_major"/>
</dbReference>
<evidence type="ECO:0000313" key="5">
    <source>
        <dbReference type="EMBL" id="NMF54941.1"/>
    </source>
</evidence>
<keyword evidence="3" id="KW-0663">Pyridoxal phosphate</keyword>
<sequence length="341" mass="37195">MVTFENDYSFGACPEVLAALVDTNMEAMIGYGEDPHCARAKELIRQACAAPDADVFLLTGGTQTNQVVLDMLLAPYEGVVAAATGHVACHEAGAIEFGGHKVLTVPGHEGKMHADELEQLIDLFYADDNHEHMVFPGAAYISFPTELGTLYSRDELAAIYEVCQKHEIPLFVDGARLGYALASPECDITLPQLAQLCDVFYIGGTKVGALCGEAVVFPSGNAPAHPIPRIKQHGALLAKGRLLGVQFEALFTDGTYVRIARNAIDMAGRLRALLHERGARWFLESPTNQQFIILEKGEYERLGKQICLSFWDTYDEDHVVVRLATSWATTQEDLDVLAAAL</sequence>
<dbReference type="RefSeq" id="WP_169276704.1">
    <property type="nucleotide sequence ID" value="NZ_JABBCP010000001.1"/>
</dbReference>
<keyword evidence="5" id="KW-0808">Transferase</keyword>
<dbReference type="GO" id="GO:0008483">
    <property type="term" value="F:transaminase activity"/>
    <property type="evidence" value="ECO:0007669"/>
    <property type="project" value="UniProtKB-KW"/>
</dbReference>
<evidence type="ECO:0000256" key="3">
    <source>
        <dbReference type="ARBA" id="ARBA00022898"/>
    </source>
</evidence>
<comment type="caution">
    <text evidence="5">The sequence shown here is derived from an EMBL/GenBank/DDBJ whole genome shotgun (WGS) entry which is preliminary data.</text>
</comment>
<organism evidence="5 6">
    <name type="scientific">Collinsella acetigenes</name>
    <dbReference type="NCBI Taxonomy" id="2713419"/>
    <lineage>
        <taxon>Bacteria</taxon>
        <taxon>Bacillati</taxon>
        <taxon>Actinomycetota</taxon>
        <taxon>Coriobacteriia</taxon>
        <taxon>Coriobacteriales</taxon>
        <taxon>Coriobacteriaceae</taxon>
        <taxon>Collinsella</taxon>
    </lineage>
</organism>
<dbReference type="AlphaFoldDB" id="A0A7X9UAH9"/>
<dbReference type="Pfam" id="PF01212">
    <property type="entry name" value="Beta_elim_lyase"/>
    <property type="match status" value="1"/>
</dbReference>
<dbReference type="GO" id="GO:0016829">
    <property type="term" value="F:lyase activity"/>
    <property type="evidence" value="ECO:0007669"/>
    <property type="project" value="InterPro"/>
</dbReference>
<dbReference type="Gene3D" id="3.40.640.10">
    <property type="entry name" value="Type I PLP-dependent aspartate aminotransferase-like (Major domain)"/>
    <property type="match status" value="1"/>
</dbReference>
<feature type="domain" description="Aromatic amino acid beta-eliminating lyase/threonine aldolase" evidence="4">
    <location>
        <begin position="19"/>
        <end position="221"/>
    </location>
</feature>
<proteinExistence type="inferred from homology"/>
<comment type="cofactor">
    <cofactor evidence="1">
        <name>pyridoxal 5'-phosphate</name>
        <dbReference type="ChEBI" id="CHEBI:597326"/>
    </cofactor>
</comment>
<dbReference type="InterPro" id="IPR015422">
    <property type="entry name" value="PyrdxlP-dep_Trfase_small"/>
</dbReference>
<dbReference type="InterPro" id="IPR015424">
    <property type="entry name" value="PyrdxlP-dep_Trfase"/>
</dbReference>
<dbReference type="PANTHER" id="PTHR48097">
    <property type="entry name" value="L-THREONINE ALDOLASE-RELATED"/>
    <property type="match status" value="1"/>
</dbReference>
<name>A0A7X9UAH9_9ACTN</name>
<keyword evidence="6" id="KW-1185">Reference proteome</keyword>
<evidence type="ECO:0000313" key="6">
    <source>
        <dbReference type="Proteomes" id="UP000546970"/>
    </source>
</evidence>
<protein>
    <submittedName>
        <fullName evidence="5">Aminotransferase class I/II-fold pyridoxal phosphate-dependent enzyme</fullName>
    </submittedName>
</protein>
<dbReference type="SUPFAM" id="SSF53383">
    <property type="entry name" value="PLP-dependent transferases"/>
    <property type="match status" value="1"/>
</dbReference>
<dbReference type="Proteomes" id="UP000546970">
    <property type="component" value="Unassembled WGS sequence"/>
</dbReference>
<evidence type="ECO:0000256" key="1">
    <source>
        <dbReference type="ARBA" id="ARBA00001933"/>
    </source>
</evidence>
<dbReference type="InterPro" id="IPR001597">
    <property type="entry name" value="ArAA_b-elim_lyase/Thr_aldolase"/>
</dbReference>
<accession>A0A7X9UAH9</accession>
<dbReference type="PANTHER" id="PTHR48097:SF5">
    <property type="entry name" value="LOW SPECIFICITY L-THREONINE ALDOLASE"/>
    <property type="match status" value="1"/>
</dbReference>
<evidence type="ECO:0000256" key="2">
    <source>
        <dbReference type="ARBA" id="ARBA00006966"/>
    </source>
</evidence>
<comment type="similarity">
    <text evidence="2">Belongs to the threonine aldolase family.</text>
</comment>
<dbReference type="GO" id="GO:0006520">
    <property type="term" value="P:amino acid metabolic process"/>
    <property type="evidence" value="ECO:0007669"/>
    <property type="project" value="InterPro"/>
</dbReference>
<gene>
    <name evidence="5" type="ORF">HF320_01145</name>
</gene>
<dbReference type="Gene3D" id="3.90.1150.10">
    <property type="entry name" value="Aspartate Aminotransferase, domain 1"/>
    <property type="match status" value="1"/>
</dbReference>
<keyword evidence="5" id="KW-0032">Aminotransferase</keyword>
<evidence type="ECO:0000259" key="4">
    <source>
        <dbReference type="Pfam" id="PF01212"/>
    </source>
</evidence>
<dbReference type="EMBL" id="JABBCP010000001">
    <property type="protein sequence ID" value="NMF54941.1"/>
    <property type="molecule type" value="Genomic_DNA"/>
</dbReference>